<evidence type="ECO:0000313" key="9">
    <source>
        <dbReference type="Proteomes" id="UP001230978"/>
    </source>
</evidence>
<dbReference type="Gene3D" id="2.40.30.170">
    <property type="match status" value="1"/>
</dbReference>
<dbReference type="Pfam" id="PF25967">
    <property type="entry name" value="RND-MFP_C"/>
    <property type="match status" value="1"/>
</dbReference>
<keyword evidence="4" id="KW-0175">Coiled coil</keyword>
<protein>
    <submittedName>
        <fullName evidence="8">Efflux RND transporter periplasmic adaptor subunit</fullName>
    </submittedName>
</protein>
<evidence type="ECO:0000256" key="1">
    <source>
        <dbReference type="ARBA" id="ARBA00004196"/>
    </source>
</evidence>
<dbReference type="InterPro" id="IPR058627">
    <property type="entry name" value="MdtA-like_C"/>
</dbReference>
<dbReference type="InterPro" id="IPR058792">
    <property type="entry name" value="Beta-barrel_RND_2"/>
</dbReference>
<sequence>MSIWKQSVLSLVLILGAGLGMAALVPAANGALRGIGLGAALDLVGLTAPVAEAGPARGAGGPRGGPATVVAQPPGEGRIADRVTAIGDGRAIRSVVVSPETPGRVVEVLIQSGQPVTAGDILLRLDSEAEEIAVARAQLVVEDARSALDRLKQLQGSGASSGVQLREAEFALRQAELELRQAEFDLSLRAVPAPVSGWIGIVGVEVGAQVGTATEIVQIEDRSVLLVDFRLPERMVGRIAPGDAVTAEALAGGFGPIPGVVSAIDNRVDPASRTLRVQARLDNAEDRLRAGMSFMIGIDLPGEPAPTVSPLSVQWNRDGAFVWVVREGKAARLPIRILQRSETEVLVEADFAPGDRVVVEGVQAVRPGAEVQIAGEEATSAAAKPDAAKL</sequence>
<accession>A0ABY8Q5E4</accession>
<dbReference type="PANTHER" id="PTHR30469">
    <property type="entry name" value="MULTIDRUG RESISTANCE PROTEIN MDTA"/>
    <property type="match status" value="1"/>
</dbReference>
<name>A0ABY8Q5E4_9RHOB</name>
<feature type="domain" description="CusB-like beta-barrel" evidence="6">
    <location>
        <begin position="228"/>
        <end position="295"/>
    </location>
</feature>
<reference evidence="8 9" key="1">
    <citation type="submission" date="2023-04" db="EMBL/GenBank/DDBJ databases">
        <title>YMD61, complete Genome.</title>
        <authorList>
            <person name="Zhang J."/>
        </authorList>
    </citation>
    <scope>NUCLEOTIDE SEQUENCE [LARGE SCALE GENOMIC DNA]</scope>
    <source>
        <strain evidence="8 9">YMD61</strain>
    </source>
</reference>
<dbReference type="PANTHER" id="PTHR30469:SF36">
    <property type="entry name" value="BLL3903 PROTEIN"/>
    <property type="match status" value="1"/>
</dbReference>
<dbReference type="EMBL" id="CP124535">
    <property type="protein sequence ID" value="WGV16093.1"/>
    <property type="molecule type" value="Genomic_DNA"/>
</dbReference>
<dbReference type="Gene3D" id="2.40.420.20">
    <property type="match status" value="1"/>
</dbReference>
<comment type="similarity">
    <text evidence="2">Belongs to the membrane fusion protein (MFP) (TC 8.A.1) family.</text>
</comment>
<evidence type="ECO:0000313" key="8">
    <source>
        <dbReference type="EMBL" id="WGV16093.1"/>
    </source>
</evidence>
<dbReference type="InterPro" id="IPR058625">
    <property type="entry name" value="MdtA-like_BSH"/>
</dbReference>
<dbReference type="Gene3D" id="2.40.50.100">
    <property type="match status" value="1"/>
</dbReference>
<keyword evidence="3" id="KW-0813">Transport</keyword>
<dbReference type="NCBIfam" id="TIGR01730">
    <property type="entry name" value="RND_mfp"/>
    <property type="match status" value="1"/>
</dbReference>
<comment type="subcellular location">
    <subcellularLocation>
        <location evidence="1">Cell envelope</location>
    </subcellularLocation>
</comment>
<dbReference type="RefSeq" id="WP_281466097.1">
    <property type="nucleotide sequence ID" value="NZ_CP124535.1"/>
</dbReference>
<feature type="coiled-coil region" evidence="4">
    <location>
        <begin position="134"/>
        <end position="185"/>
    </location>
</feature>
<dbReference type="Proteomes" id="UP001230978">
    <property type="component" value="Chromosome"/>
</dbReference>
<dbReference type="Pfam" id="PF25954">
    <property type="entry name" value="Beta-barrel_RND_2"/>
    <property type="match status" value="1"/>
</dbReference>
<evidence type="ECO:0000259" key="5">
    <source>
        <dbReference type="Pfam" id="PF25917"/>
    </source>
</evidence>
<dbReference type="InterPro" id="IPR006143">
    <property type="entry name" value="RND_pump_MFP"/>
</dbReference>
<gene>
    <name evidence="8" type="ORF">QF092_17875</name>
</gene>
<evidence type="ECO:0000256" key="2">
    <source>
        <dbReference type="ARBA" id="ARBA00009477"/>
    </source>
</evidence>
<evidence type="ECO:0000256" key="3">
    <source>
        <dbReference type="ARBA" id="ARBA00022448"/>
    </source>
</evidence>
<evidence type="ECO:0000259" key="6">
    <source>
        <dbReference type="Pfam" id="PF25954"/>
    </source>
</evidence>
<feature type="domain" description="Multidrug resistance protein MdtA-like C-terminal permuted SH3" evidence="7">
    <location>
        <begin position="313"/>
        <end position="363"/>
    </location>
</feature>
<evidence type="ECO:0000259" key="7">
    <source>
        <dbReference type="Pfam" id="PF25967"/>
    </source>
</evidence>
<organism evidence="8 9">
    <name type="scientific">Fuscovulum ytuae</name>
    <dbReference type="NCBI Taxonomy" id="3042299"/>
    <lineage>
        <taxon>Bacteria</taxon>
        <taxon>Pseudomonadati</taxon>
        <taxon>Pseudomonadota</taxon>
        <taxon>Alphaproteobacteria</taxon>
        <taxon>Rhodobacterales</taxon>
        <taxon>Paracoccaceae</taxon>
        <taxon>Fuscovulum</taxon>
    </lineage>
</organism>
<dbReference type="Gene3D" id="1.10.287.470">
    <property type="entry name" value="Helix hairpin bin"/>
    <property type="match status" value="1"/>
</dbReference>
<dbReference type="SUPFAM" id="SSF111369">
    <property type="entry name" value="HlyD-like secretion proteins"/>
    <property type="match status" value="1"/>
</dbReference>
<keyword evidence="9" id="KW-1185">Reference proteome</keyword>
<proteinExistence type="inferred from homology"/>
<dbReference type="Pfam" id="PF25917">
    <property type="entry name" value="BSH_RND"/>
    <property type="match status" value="1"/>
</dbReference>
<evidence type="ECO:0000256" key="4">
    <source>
        <dbReference type="SAM" id="Coils"/>
    </source>
</evidence>
<feature type="domain" description="Multidrug resistance protein MdtA-like barrel-sandwich hybrid" evidence="5">
    <location>
        <begin position="94"/>
        <end position="214"/>
    </location>
</feature>